<dbReference type="EMBL" id="VDEP01000102">
    <property type="protein sequence ID" value="KAA1131894.1"/>
    <property type="molecule type" value="Genomic_DNA"/>
</dbReference>
<sequence length="132" mass="15150">MEKLRLMDKFAYAESQLVSNTSKILNYAIKKFDVKLKSYQLYSKAVGEDESPEYFSPASLVLDFGFNKSENPNFNFLFEQVFPSESDHIKIGSSQEILGDSMDKKRKNIIEVDDSFPKDKKGKCGQPINIKY</sequence>
<evidence type="ECO:0000313" key="4">
    <source>
        <dbReference type="Proteomes" id="UP000325313"/>
    </source>
</evidence>
<organism evidence="1 3">
    <name type="scientific">Puccinia graminis f. sp. tritici</name>
    <dbReference type="NCBI Taxonomy" id="56615"/>
    <lineage>
        <taxon>Eukaryota</taxon>
        <taxon>Fungi</taxon>
        <taxon>Dikarya</taxon>
        <taxon>Basidiomycota</taxon>
        <taxon>Pucciniomycotina</taxon>
        <taxon>Pucciniomycetes</taxon>
        <taxon>Pucciniales</taxon>
        <taxon>Pucciniaceae</taxon>
        <taxon>Puccinia</taxon>
    </lineage>
</organism>
<gene>
    <name evidence="1" type="ORF">PGT21_019804</name>
    <name evidence="2" type="ORF">PGTUg99_032797</name>
</gene>
<dbReference type="AlphaFoldDB" id="A0A5B0P5Z9"/>
<evidence type="ECO:0000313" key="3">
    <source>
        <dbReference type="Proteomes" id="UP000324748"/>
    </source>
</evidence>
<protein>
    <submittedName>
        <fullName evidence="1">Uncharacterized protein</fullName>
    </submittedName>
</protein>
<comment type="caution">
    <text evidence="1">The sequence shown here is derived from an EMBL/GenBank/DDBJ whole genome shotgun (WGS) entry which is preliminary data.</text>
</comment>
<evidence type="ECO:0000313" key="2">
    <source>
        <dbReference type="EMBL" id="KAA1131894.1"/>
    </source>
</evidence>
<evidence type="ECO:0000313" key="1">
    <source>
        <dbReference type="EMBL" id="KAA1096543.1"/>
    </source>
</evidence>
<keyword evidence="3" id="KW-1185">Reference proteome</keyword>
<accession>A0A5B0P5Z9</accession>
<dbReference type="EMBL" id="VSWC01000067">
    <property type="protein sequence ID" value="KAA1096543.1"/>
    <property type="molecule type" value="Genomic_DNA"/>
</dbReference>
<reference evidence="3 4" key="1">
    <citation type="submission" date="2019-05" db="EMBL/GenBank/DDBJ databases">
        <title>Emergence of the Ug99 lineage of the wheat stem rust pathogen through somatic hybridization.</title>
        <authorList>
            <person name="Li F."/>
            <person name="Upadhyaya N.M."/>
            <person name="Sperschneider J."/>
            <person name="Matny O."/>
            <person name="Nguyen-Phuc H."/>
            <person name="Mago R."/>
            <person name="Raley C."/>
            <person name="Miller M.E."/>
            <person name="Silverstein K.A.T."/>
            <person name="Henningsen E."/>
            <person name="Hirsch C.D."/>
            <person name="Visser B."/>
            <person name="Pretorius Z.A."/>
            <person name="Steffenson B.J."/>
            <person name="Schwessinger B."/>
            <person name="Dodds P.N."/>
            <person name="Figueroa M."/>
        </authorList>
    </citation>
    <scope>NUCLEOTIDE SEQUENCE [LARGE SCALE GENOMIC DNA]</scope>
    <source>
        <strain evidence="1">21-0</strain>
        <strain evidence="2 4">Ug99</strain>
    </source>
</reference>
<name>A0A5B0P5Z9_PUCGR</name>
<dbReference type="Proteomes" id="UP000324748">
    <property type="component" value="Unassembled WGS sequence"/>
</dbReference>
<dbReference type="Proteomes" id="UP000325313">
    <property type="component" value="Unassembled WGS sequence"/>
</dbReference>
<proteinExistence type="predicted"/>